<name>A0A2R6S670_9APHY</name>
<dbReference type="Gene3D" id="2.70.98.20">
    <property type="entry name" value="Copper amine oxidase, catalytic domain"/>
    <property type="match status" value="2"/>
</dbReference>
<evidence type="ECO:0000259" key="3">
    <source>
        <dbReference type="Pfam" id="PF01179"/>
    </source>
</evidence>
<reference evidence="4 5" key="1">
    <citation type="submission" date="2018-02" db="EMBL/GenBank/DDBJ databases">
        <title>Genome sequence of the basidiomycete white-rot fungus Phlebia centrifuga.</title>
        <authorList>
            <person name="Granchi Z."/>
            <person name="Peng M."/>
            <person name="de Vries R.P."/>
            <person name="Hilden K."/>
            <person name="Makela M.R."/>
            <person name="Grigoriev I."/>
            <person name="Riley R."/>
        </authorList>
    </citation>
    <scope>NUCLEOTIDE SEQUENCE [LARGE SCALE GENOMIC DNA]</scope>
    <source>
        <strain evidence="4 5">FBCC195</strain>
    </source>
</reference>
<keyword evidence="5" id="KW-1185">Reference proteome</keyword>
<dbReference type="Pfam" id="PF01179">
    <property type="entry name" value="Cu_amine_oxid"/>
    <property type="match status" value="2"/>
</dbReference>
<feature type="domain" description="Copper amine oxidase catalytic" evidence="3">
    <location>
        <begin position="84"/>
        <end position="295"/>
    </location>
</feature>
<dbReference type="InterPro" id="IPR000269">
    <property type="entry name" value="Cu_amine_oxidase"/>
</dbReference>
<proteinExistence type="inferred from homology"/>
<dbReference type="PANTHER" id="PTHR10638">
    <property type="entry name" value="COPPER AMINE OXIDASE"/>
    <property type="match status" value="1"/>
</dbReference>
<comment type="cofactor">
    <cofactor evidence="1">
        <name>Cu cation</name>
        <dbReference type="ChEBI" id="CHEBI:23378"/>
    </cofactor>
    <text evidence="1">Contains 1 topaquinone per subunit.</text>
</comment>
<dbReference type="SUPFAM" id="SSF49998">
    <property type="entry name" value="Amine oxidase catalytic domain"/>
    <property type="match status" value="1"/>
</dbReference>
<keyword evidence="1" id="KW-0479">Metal-binding</keyword>
<dbReference type="InterPro" id="IPR036460">
    <property type="entry name" value="Cu_amine_oxidase_C_sf"/>
</dbReference>
<comment type="similarity">
    <text evidence="1">Belongs to the copper/topaquinone oxidase family.</text>
</comment>
<feature type="region of interest" description="Disordered" evidence="2">
    <location>
        <begin position="355"/>
        <end position="374"/>
    </location>
</feature>
<keyword evidence="1" id="KW-0560">Oxidoreductase</keyword>
<dbReference type="Proteomes" id="UP000186601">
    <property type="component" value="Unassembled WGS sequence"/>
</dbReference>
<dbReference type="PANTHER" id="PTHR10638:SF20">
    <property type="entry name" value="AMINE OXIDASE"/>
    <property type="match status" value="1"/>
</dbReference>
<dbReference type="GO" id="GO:0009308">
    <property type="term" value="P:amine metabolic process"/>
    <property type="evidence" value="ECO:0007669"/>
    <property type="project" value="UniProtKB-UniRule"/>
</dbReference>
<evidence type="ECO:0000256" key="1">
    <source>
        <dbReference type="RuleBase" id="RU000672"/>
    </source>
</evidence>
<dbReference type="InterPro" id="IPR015798">
    <property type="entry name" value="Cu_amine_oxidase_C"/>
</dbReference>
<evidence type="ECO:0000313" key="5">
    <source>
        <dbReference type="Proteomes" id="UP000186601"/>
    </source>
</evidence>
<comment type="PTM">
    <text evidence="1">Topaquinone (TPQ) is generated by copper-dependent autoxidation of a specific tyrosyl residue.</text>
</comment>
<feature type="domain" description="Copper amine oxidase catalytic" evidence="3">
    <location>
        <begin position="27"/>
        <end position="78"/>
    </location>
</feature>
<dbReference type="GO" id="GO:0008131">
    <property type="term" value="F:primary methylamine oxidase activity"/>
    <property type="evidence" value="ECO:0007669"/>
    <property type="project" value="InterPro"/>
</dbReference>
<dbReference type="EMBL" id="MLYV02000031">
    <property type="protein sequence ID" value="PSS37787.1"/>
    <property type="molecule type" value="Genomic_DNA"/>
</dbReference>
<feature type="compositionally biased region" description="Basic and acidic residues" evidence="2">
    <location>
        <begin position="365"/>
        <end position="374"/>
    </location>
</feature>
<accession>A0A2R6S670</accession>
<evidence type="ECO:0000256" key="2">
    <source>
        <dbReference type="SAM" id="MobiDB-lite"/>
    </source>
</evidence>
<sequence length="374" mass="41716">MNDTAWATRHRPNTSAARDLDHLPGPRQVSFAGLRFRVDADLQYVSWMGWGMYLGFDRDMGLSLWDLRFLGGRIIYEVCSVRSTISALTVGSLHDHVINFKVDLDVAGTDNSLLYTHTVQEEVIHPWLDDDWGQTVIQQRIVHEYIQDENKALLKFPENHRGGYAIVNQAEPNRWGVPRGYAIRPGYSPIYNTVVGSKRLLHNANWARYNLAISRRKDTEPSSSSTWNLNLPGAPTVDFHKFFNGENITQQDLVAWINVGMHHLPQAEDVPNTRANIATSSFFLTPLNYFDSDVSIDSTNAILINASTEGAPSNIDEYGVAAVQCMPEMVPPYHNIKLKAFALDYGEPAPVPVPAATGGGLGRLGELRDVQDDG</sequence>
<dbReference type="OrthoDB" id="3341590at2759"/>
<organism evidence="4 5">
    <name type="scientific">Hermanssonia centrifuga</name>
    <dbReference type="NCBI Taxonomy" id="98765"/>
    <lineage>
        <taxon>Eukaryota</taxon>
        <taxon>Fungi</taxon>
        <taxon>Dikarya</taxon>
        <taxon>Basidiomycota</taxon>
        <taxon>Agaricomycotina</taxon>
        <taxon>Agaricomycetes</taxon>
        <taxon>Polyporales</taxon>
        <taxon>Meruliaceae</taxon>
        <taxon>Hermanssonia</taxon>
    </lineage>
</organism>
<dbReference type="GO" id="GO:0005886">
    <property type="term" value="C:plasma membrane"/>
    <property type="evidence" value="ECO:0007669"/>
    <property type="project" value="TreeGrafter"/>
</dbReference>
<dbReference type="EC" id="1.4.3.-" evidence="1"/>
<protein>
    <recommendedName>
        <fullName evidence="1">Amine oxidase</fullName>
        <ecNumber evidence="1">1.4.3.-</ecNumber>
    </recommendedName>
</protein>
<keyword evidence="1" id="KW-0186">Copper</keyword>
<keyword evidence="1" id="KW-0801">TPQ</keyword>
<dbReference type="GO" id="GO:0048038">
    <property type="term" value="F:quinone binding"/>
    <property type="evidence" value="ECO:0007669"/>
    <property type="project" value="InterPro"/>
</dbReference>
<evidence type="ECO:0000313" key="4">
    <source>
        <dbReference type="EMBL" id="PSS37787.1"/>
    </source>
</evidence>
<gene>
    <name evidence="4" type="ORF">PHLCEN_2v388</name>
</gene>
<dbReference type="GO" id="GO:0005507">
    <property type="term" value="F:copper ion binding"/>
    <property type="evidence" value="ECO:0007669"/>
    <property type="project" value="InterPro"/>
</dbReference>
<dbReference type="STRING" id="98765.A0A2R6S670"/>
<dbReference type="AlphaFoldDB" id="A0A2R6S670"/>
<comment type="caution">
    <text evidence="4">The sequence shown here is derived from an EMBL/GenBank/DDBJ whole genome shotgun (WGS) entry which is preliminary data.</text>
</comment>